<accession>A0A212KM84</accession>
<protein>
    <submittedName>
        <fullName evidence="1">Uncharacterized protein</fullName>
    </submittedName>
</protein>
<name>A0A212KM84_9PROT</name>
<evidence type="ECO:0000313" key="1">
    <source>
        <dbReference type="EMBL" id="SBW12695.1"/>
    </source>
</evidence>
<sequence length="662" mass="70838">MVERYQPGQAQARALPSVTLPRADAESFGAQQGRALARAGQGVMNLAAQVDQTQSLIDEARAKDAYSSTSEAMLKVVSDFGNKRGRDAIDGTDEALVTLQDLARQGEDLLETDPQKKMFKRAVSARLGMFSQSVSDHRNREALTYANQADAANVATLSQDLVASWNRPDERAVKWAAIKSTIESSAARNGWAPEVKELKLREAETSVYSDLTRRFLSKGDVGGAEAFYRENAGKFHGDAAAKMEEAINTARLRAEAQHRARVSEATAALQGAAVRMTSGYGLPQEEIVQISRLVAQSGDPDVAAKYREMEALQRDVSGWSEMTPRQLSEVIAAELEPAMRQNGASQPEYNRLATAQRLLSNMSQQIAHDPLGWAAHRGAIDLVPLNTSNAQSIKDRAAKVNAVGQAYGNTAFFTPAEVAAERGKWAGMQPEQKVAYAMALHDNAGPTPFLLAMNQIAKNGGMTDAYLGGLAASSPYGAVVAANAWRGREILANDKTRNLSSDQVNAAFRSVMGDAARYLPPAEVAAVKDVADAIYAQANGAPDAIDTAKYAEAIRQAVGGTANDGTGLGEVNGVDTILPPQMTEKQFRTFIEGATSDDWARASVTGHAPVYRTGEAVRPGDIADEGTFYMVGPGRYQIVMKSDGLPLLDPSGAPFIATMGAR</sequence>
<organism evidence="1">
    <name type="scientific">uncultured Alphaproteobacteria bacterium</name>
    <dbReference type="NCBI Taxonomy" id="91750"/>
    <lineage>
        <taxon>Bacteria</taxon>
        <taxon>Pseudomonadati</taxon>
        <taxon>Pseudomonadota</taxon>
        <taxon>Alphaproteobacteria</taxon>
        <taxon>environmental samples</taxon>
    </lineage>
</organism>
<reference evidence="1" key="1">
    <citation type="submission" date="2016-04" db="EMBL/GenBank/DDBJ databases">
        <authorList>
            <person name="Evans L.H."/>
            <person name="Alamgir A."/>
            <person name="Owens N."/>
            <person name="Weber N.D."/>
            <person name="Virtaneva K."/>
            <person name="Barbian K."/>
            <person name="Babar A."/>
            <person name="Rosenke K."/>
        </authorList>
    </citation>
    <scope>NUCLEOTIDE SEQUENCE</scope>
    <source>
        <strain evidence="1">86</strain>
    </source>
</reference>
<proteinExistence type="predicted"/>
<dbReference type="AlphaFoldDB" id="A0A212KM84"/>
<dbReference type="EMBL" id="FLUO01000003">
    <property type="protein sequence ID" value="SBW12695.1"/>
    <property type="molecule type" value="Genomic_DNA"/>
</dbReference>
<gene>
    <name evidence="1" type="ORF">KL86APRO_30186</name>
</gene>